<dbReference type="AlphaFoldDB" id="A0A150NVH0"/>
<dbReference type="SUPFAM" id="SSF81340">
    <property type="entry name" value="Clc chloride channel"/>
    <property type="match status" value="1"/>
</dbReference>
<keyword evidence="1" id="KW-0472">Membrane</keyword>
<gene>
    <name evidence="2" type="ORF">SMIM3I_01375</name>
</gene>
<dbReference type="EMBL" id="LROU01000063">
    <property type="protein sequence ID" value="KYF37466.1"/>
    <property type="molecule type" value="Genomic_DNA"/>
</dbReference>
<accession>A0A150NVH0</accession>
<evidence type="ECO:0000313" key="3">
    <source>
        <dbReference type="Proteomes" id="UP000075442"/>
    </source>
</evidence>
<feature type="transmembrane region" description="Helical" evidence="1">
    <location>
        <begin position="16"/>
        <end position="40"/>
    </location>
</feature>
<dbReference type="PATRIC" id="fig|28037.235.peg.964"/>
<proteinExistence type="predicted"/>
<keyword evidence="1" id="KW-1133">Transmembrane helix</keyword>
<protein>
    <submittedName>
        <fullName evidence="2">Chloride channel protein</fullName>
    </submittedName>
</protein>
<evidence type="ECO:0000256" key="1">
    <source>
        <dbReference type="SAM" id="Phobius"/>
    </source>
</evidence>
<keyword evidence="1" id="KW-0812">Transmembrane</keyword>
<evidence type="ECO:0000313" key="2">
    <source>
        <dbReference type="EMBL" id="KYF37466.1"/>
    </source>
</evidence>
<sequence>MLKDLRRFFRKIPYNFRLFIAVILQGIVSGLSGIFLHYLLEIVESLAFGQSEHHSGFLTDGVSSLRIGLSLIIVGFCLILGMVFLAKRV</sequence>
<dbReference type="Proteomes" id="UP000075442">
    <property type="component" value="Unassembled WGS sequence"/>
</dbReference>
<name>A0A150NVH0_STRMT</name>
<comment type="caution">
    <text evidence="2">The sequence shown here is derived from an EMBL/GenBank/DDBJ whole genome shotgun (WGS) entry which is preliminary data.</text>
</comment>
<dbReference type="InterPro" id="IPR014743">
    <property type="entry name" value="Cl-channel_core"/>
</dbReference>
<feature type="transmembrane region" description="Helical" evidence="1">
    <location>
        <begin position="67"/>
        <end position="86"/>
    </location>
</feature>
<reference evidence="2 3" key="1">
    <citation type="submission" date="2016-01" db="EMBL/GenBank/DDBJ databases">
        <title>Highly variable Streptococcus oralis 1 are common among viridans streptococci isolated from primates.</title>
        <authorList>
            <person name="Denapaite D."/>
            <person name="Rieger M."/>
            <person name="Koendgen S."/>
            <person name="Brueckner R."/>
            <person name="Ochigava I."/>
            <person name="Kappeler P."/>
            <person name="Maetz-Rensing K."/>
            <person name="Leendertz F."/>
        </authorList>
    </citation>
    <scope>NUCLEOTIDE SEQUENCE [LARGE SCALE GENOMIC DNA]</scope>
    <source>
        <strain evidence="2 3">M3-1</strain>
    </source>
</reference>
<organism evidence="2 3">
    <name type="scientific">Streptococcus mitis</name>
    <dbReference type="NCBI Taxonomy" id="28037"/>
    <lineage>
        <taxon>Bacteria</taxon>
        <taxon>Bacillati</taxon>
        <taxon>Bacillota</taxon>
        <taxon>Bacilli</taxon>
        <taxon>Lactobacillales</taxon>
        <taxon>Streptococcaceae</taxon>
        <taxon>Streptococcus</taxon>
        <taxon>Streptococcus mitis group</taxon>
    </lineage>
</organism>